<dbReference type="AlphaFoldDB" id="I0UYF7"/>
<evidence type="ECO:0000256" key="1">
    <source>
        <dbReference type="SAM" id="MobiDB-lite"/>
    </source>
</evidence>
<evidence type="ECO:0000313" key="4">
    <source>
        <dbReference type="Proteomes" id="UP000004691"/>
    </source>
</evidence>
<reference evidence="3 4" key="1">
    <citation type="submission" date="2012-01" db="EMBL/GenBank/DDBJ databases">
        <title>Improved High-Quality Draft sequence of Saccharomonospora xinjiangensis XJ-54.</title>
        <authorList>
            <consortium name="US DOE Joint Genome Institute"/>
            <person name="Lucas S."/>
            <person name="Han J."/>
            <person name="Lapidus A."/>
            <person name="Cheng J.-F."/>
            <person name="Goodwin L."/>
            <person name="Pitluck S."/>
            <person name="Peters L."/>
            <person name="Mikhailova N."/>
            <person name="Teshima H."/>
            <person name="Detter J.C."/>
            <person name="Han C."/>
            <person name="Tapia R."/>
            <person name="Land M."/>
            <person name="Hauser L."/>
            <person name="Kyrpides N."/>
            <person name="Ivanova N."/>
            <person name="Pagani I."/>
            <person name="Brambilla E.-M."/>
            <person name="Klenk H.-P."/>
            <person name="Woyke T."/>
        </authorList>
    </citation>
    <scope>NUCLEOTIDE SEQUENCE [LARGE SCALE GENOMIC DNA]</scope>
    <source>
        <strain evidence="3 4">XJ-54</strain>
    </source>
</reference>
<evidence type="ECO:0008006" key="5">
    <source>
        <dbReference type="Google" id="ProtNLM"/>
    </source>
</evidence>
<keyword evidence="2" id="KW-0732">Signal</keyword>
<feature type="compositionally biased region" description="Basic residues" evidence="1">
    <location>
        <begin position="78"/>
        <end position="103"/>
    </location>
</feature>
<dbReference type="Proteomes" id="UP000004691">
    <property type="component" value="Unassembled WGS sequence"/>
</dbReference>
<feature type="region of interest" description="Disordered" evidence="1">
    <location>
        <begin position="50"/>
        <end position="117"/>
    </location>
</feature>
<evidence type="ECO:0000313" key="3">
    <source>
        <dbReference type="EMBL" id="EID52910.1"/>
    </source>
</evidence>
<accession>I0UYF7</accession>
<gene>
    <name evidence="3" type="ORF">SacxiDRAFT_0638</name>
</gene>
<name>I0UYF7_9PSEU</name>
<proteinExistence type="predicted"/>
<dbReference type="OrthoDB" id="10012113at2"/>
<keyword evidence="4" id="KW-1185">Reference proteome</keyword>
<feature type="signal peptide" evidence="2">
    <location>
        <begin position="1"/>
        <end position="26"/>
    </location>
</feature>
<protein>
    <recommendedName>
        <fullName evidence="5">Pentapeptide MXKDX repeat protein</fullName>
    </recommendedName>
</protein>
<dbReference type="EMBL" id="JH636049">
    <property type="protein sequence ID" value="EID52910.1"/>
    <property type="molecule type" value="Genomic_DNA"/>
</dbReference>
<dbReference type="STRING" id="882086.SacxiDRAFT_0638"/>
<feature type="chain" id="PRO_5003634353" description="Pentapeptide MXKDX repeat protein" evidence="2">
    <location>
        <begin position="27"/>
        <end position="117"/>
    </location>
</feature>
<evidence type="ECO:0000256" key="2">
    <source>
        <dbReference type="SAM" id="SignalP"/>
    </source>
</evidence>
<feature type="compositionally biased region" description="Basic and acidic residues" evidence="1">
    <location>
        <begin position="58"/>
        <end position="77"/>
    </location>
</feature>
<dbReference type="RefSeq" id="WP_006237016.1">
    <property type="nucleotide sequence ID" value="NZ_JH636049.1"/>
</dbReference>
<dbReference type="HOGENOM" id="CLU_130414_0_0_11"/>
<organism evidence="3 4">
    <name type="scientific">Saccharomonospora xinjiangensis XJ-54</name>
    <dbReference type="NCBI Taxonomy" id="882086"/>
    <lineage>
        <taxon>Bacteria</taxon>
        <taxon>Bacillati</taxon>
        <taxon>Actinomycetota</taxon>
        <taxon>Actinomycetes</taxon>
        <taxon>Pseudonocardiales</taxon>
        <taxon>Pseudonocardiaceae</taxon>
        <taxon>Saccharomonospora</taxon>
    </lineage>
</organism>
<sequence length="117" mass="13108">MAIRKAAVVTAIAIGAALAVSGTTNASPDENCATTSVQSMSDTECTEYEFASSDEEWDKDKHHDKDWEHHDKDWDKDKHHHKDWGHHDKDRHHHKKQIHKKPHGGVETGDGSLAALL</sequence>